<dbReference type="Gene3D" id="3.30.70.250">
    <property type="entry name" value="Malonyl-CoA ACP transacylase, ACP-binding"/>
    <property type="match status" value="1"/>
</dbReference>
<dbReference type="GO" id="GO:0016491">
    <property type="term" value="F:oxidoreductase activity"/>
    <property type="evidence" value="ECO:0007669"/>
    <property type="project" value="UniProtKB-KW"/>
</dbReference>
<dbReference type="GO" id="GO:0004312">
    <property type="term" value="F:fatty acid synthase activity"/>
    <property type="evidence" value="ECO:0007669"/>
    <property type="project" value="TreeGrafter"/>
</dbReference>
<keyword evidence="6" id="KW-0276">Fatty acid metabolism</keyword>
<dbReference type="PROSITE" id="PS52004">
    <property type="entry name" value="KS3_2"/>
    <property type="match status" value="1"/>
</dbReference>
<dbReference type="CDD" id="cd00833">
    <property type="entry name" value="PKS"/>
    <property type="match status" value="1"/>
</dbReference>
<dbReference type="InterPro" id="IPR014031">
    <property type="entry name" value="Ketoacyl_synth_C"/>
</dbReference>
<dbReference type="InterPro" id="IPR036736">
    <property type="entry name" value="ACP-like_sf"/>
</dbReference>
<dbReference type="RefSeq" id="WP_144868206.1">
    <property type="nucleotide sequence ID" value="NZ_LR213846.1"/>
</dbReference>
<keyword evidence="9" id="KW-0443">Lipid metabolism</keyword>
<accession>A0A563W518</accession>
<evidence type="ECO:0000256" key="17">
    <source>
        <dbReference type="ARBA" id="ARBA00073623"/>
    </source>
</evidence>
<dbReference type="GO" id="GO:0034081">
    <property type="term" value="C:polyketide synthase complex"/>
    <property type="evidence" value="ECO:0007669"/>
    <property type="project" value="UniProtKB-ARBA"/>
</dbReference>
<feature type="domain" description="Ketosynthase family 3 (KS3)" evidence="22">
    <location>
        <begin position="7"/>
        <end position="421"/>
    </location>
</feature>
<evidence type="ECO:0000256" key="8">
    <source>
        <dbReference type="ARBA" id="ARBA00023002"/>
    </source>
</evidence>
<dbReference type="PANTHER" id="PTHR43775:SF51">
    <property type="entry name" value="INACTIVE PHENOLPHTHIOCEROL SYNTHESIS POLYKETIDE SYNTHASE TYPE I PKS1-RELATED"/>
    <property type="match status" value="1"/>
</dbReference>
<dbReference type="GO" id="GO:0006633">
    <property type="term" value="P:fatty acid biosynthetic process"/>
    <property type="evidence" value="ECO:0007669"/>
    <property type="project" value="InterPro"/>
</dbReference>
<comment type="cofactor">
    <cofactor evidence="2">
        <name>pantetheine 4'-phosphate</name>
        <dbReference type="ChEBI" id="CHEBI:47942"/>
    </cofactor>
</comment>
<keyword evidence="7" id="KW-0521">NADP</keyword>
<evidence type="ECO:0000256" key="18">
    <source>
        <dbReference type="ARBA" id="ARBA00075053"/>
    </source>
</evidence>
<comment type="function">
    <text evidence="15">Part of the PpsABCDE complex involved in the biosynthesis of the lipid core common to phthiocerols and phenolphthiocerols by successive additions of malonyl-CoA or methylmalonyl-CoA extender units. PpsA can accept as substrate the activated forms of either icosanoyl (C20), docosanoyl (C22) or lignoceroyl (C24) groups from FadD26, or a (4-hydroxyphenyl)-C17 or (4-hydroxyphenyl)-C19 fatty acyl from FadD29. PpsA initiates the biosynthesis and extends its substrate using a malonyl-CoA extender unit. The PpsB and PpsC proteins add the second and third malonyl-CoA extender units. PpsD adds an (R)-methylmalonyl unit and PpsE adds a second (R)-methylmalonyl unit. The incorporation of the methylmalonyl units results in formation of two branched methyl groups in the elongated product.</text>
</comment>
<dbReference type="InterPro" id="IPR013217">
    <property type="entry name" value="Methyltransf_12"/>
</dbReference>
<dbReference type="Pfam" id="PF08659">
    <property type="entry name" value="KR"/>
    <property type="match status" value="1"/>
</dbReference>
<comment type="catalytic activity">
    <reaction evidence="14">
        <text>icosanoyl-[(phenol)carboxyphthiodiolenone synthase] + 2 (S)-methylmalonyl-CoA + 3 malonyl-CoA + 5 NADPH + 10 H(+) = C32-carboxyphthiodiolenone-[(phenol)carboxyphthiodiolenone synthase] + 5 CO2 + 5 NADP(+) + 5 CoA + 2 H2O</text>
        <dbReference type="Rhea" id="RHEA:57748"/>
        <dbReference type="Rhea" id="RHEA-COMP:14985"/>
        <dbReference type="Rhea" id="RHEA-COMP:14986"/>
        <dbReference type="ChEBI" id="CHEBI:15377"/>
        <dbReference type="ChEBI" id="CHEBI:15378"/>
        <dbReference type="ChEBI" id="CHEBI:16526"/>
        <dbReference type="ChEBI" id="CHEBI:57287"/>
        <dbReference type="ChEBI" id="CHEBI:57327"/>
        <dbReference type="ChEBI" id="CHEBI:57384"/>
        <dbReference type="ChEBI" id="CHEBI:57783"/>
        <dbReference type="ChEBI" id="CHEBI:58349"/>
        <dbReference type="ChEBI" id="CHEBI:87848"/>
        <dbReference type="ChEBI" id="CHEBI:142236"/>
        <dbReference type="EC" id="2.3.1.292"/>
    </reaction>
</comment>
<evidence type="ECO:0000256" key="2">
    <source>
        <dbReference type="ARBA" id="ARBA00001957"/>
    </source>
</evidence>
<dbReference type="InterPro" id="IPR009081">
    <property type="entry name" value="PP-bd_ACP"/>
</dbReference>
<dbReference type="Proteomes" id="UP000320055">
    <property type="component" value="Unassembled WGS sequence"/>
</dbReference>
<keyword evidence="4" id="KW-0597">Phosphoprotein</keyword>
<dbReference type="SUPFAM" id="SSF55048">
    <property type="entry name" value="Probable ACP-binding domain of malonyl-CoA ACP transacylase"/>
    <property type="match status" value="1"/>
</dbReference>
<evidence type="ECO:0000256" key="14">
    <source>
        <dbReference type="ARBA" id="ARBA00052745"/>
    </source>
</evidence>
<evidence type="ECO:0000256" key="16">
    <source>
        <dbReference type="ARBA" id="ARBA00066974"/>
    </source>
</evidence>
<dbReference type="InterPro" id="IPR018201">
    <property type="entry name" value="Ketoacyl_synth_AS"/>
</dbReference>
<dbReference type="Gene3D" id="3.40.366.10">
    <property type="entry name" value="Malonyl-Coenzyme A Acyl Carrier Protein, domain 2"/>
    <property type="match status" value="1"/>
</dbReference>
<dbReference type="OrthoDB" id="499075at2"/>
<dbReference type="InterPro" id="IPR014030">
    <property type="entry name" value="Ketoacyl_synth_N"/>
</dbReference>
<dbReference type="FunFam" id="3.40.47.10:FF:000042">
    <property type="entry name" value="Polyketide synthase Pks13"/>
    <property type="match status" value="1"/>
</dbReference>
<protein>
    <recommendedName>
        <fullName evidence="17">Phenolphthiocerol/phthiocerol polyketide synthase subunit E</fullName>
        <ecNumber evidence="16">2.3.1.292</ecNumber>
    </recommendedName>
    <alternativeName>
        <fullName evidence="19">(Phenol)carboxyphthiodiolenone synthase subunit E</fullName>
    </alternativeName>
    <alternativeName>
        <fullName evidence="20">Beta-ketoacyl-acyl-carrier-protein synthase I</fullName>
    </alternativeName>
    <alternativeName>
        <fullName evidence="18">Phthiocerol synthesis polyketide synthase type I PpsE</fullName>
    </alternativeName>
</protein>
<keyword evidence="24" id="KW-1185">Reference proteome</keyword>
<dbReference type="InterPro" id="IPR050091">
    <property type="entry name" value="PKS_NRPS_Biosynth_Enz"/>
</dbReference>
<dbReference type="PROSITE" id="PS00606">
    <property type="entry name" value="KS3_1"/>
    <property type="match status" value="1"/>
</dbReference>
<dbReference type="InterPro" id="IPR016039">
    <property type="entry name" value="Thiolase-like"/>
</dbReference>
<evidence type="ECO:0000256" key="6">
    <source>
        <dbReference type="ARBA" id="ARBA00022832"/>
    </source>
</evidence>
<dbReference type="InterPro" id="IPR049490">
    <property type="entry name" value="C883_1060-like_KR_N"/>
</dbReference>
<dbReference type="GO" id="GO:0004315">
    <property type="term" value="F:3-oxoacyl-[acyl-carrier-protein] synthase activity"/>
    <property type="evidence" value="ECO:0007669"/>
    <property type="project" value="InterPro"/>
</dbReference>
<comment type="catalytic activity">
    <reaction evidence="11">
        <text>17-(4-hydroxyphenyl)heptadecanoyl-[(phenol)carboxyphthiodiolenone synthase] + 2 (S)-methylmalonyl-CoA + 3 malonyl-CoA + 5 NADPH + 10 H(+) = C35-(phenol)carboxyphthiodiolenone-[(phenol)carboxyphthiodiolenone synthase] + 5 CO2 + 5 NADP(+) + 5 CoA + 2 H2O</text>
        <dbReference type="Rhea" id="RHEA:57756"/>
        <dbReference type="Rhea" id="RHEA-COMP:14272"/>
        <dbReference type="Rhea" id="RHEA-COMP:14989"/>
        <dbReference type="ChEBI" id="CHEBI:15377"/>
        <dbReference type="ChEBI" id="CHEBI:15378"/>
        <dbReference type="ChEBI" id="CHEBI:16526"/>
        <dbReference type="ChEBI" id="CHEBI:57287"/>
        <dbReference type="ChEBI" id="CHEBI:57327"/>
        <dbReference type="ChEBI" id="CHEBI:57384"/>
        <dbReference type="ChEBI" id="CHEBI:57783"/>
        <dbReference type="ChEBI" id="CHEBI:58349"/>
        <dbReference type="ChEBI" id="CHEBI:133300"/>
        <dbReference type="ChEBI" id="CHEBI:142259"/>
        <dbReference type="EC" id="2.3.1.292"/>
    </reaction>
</comment>
<evidence type="ECO:0000256" key="15">
    <source>
        <dbReference type="ARBA" id="ARBA00058455"/>
    </source>
</evidence>
<organism evidence="23 24">
    <name type="scientific">Hyella patelloides LEGE 07179</name>
    <dbReference type="NCBI Taxonomy" id="945734"/>
    <lineage>
        <taxon>Bacteria</taxon>
        <taxon>Bacillati</taxon>
        <taxon>Cyanobacteriota</taxon>
        <taxon>Cyanophyceae</taxon>
        <taxon>Pleurocapsales</taxon>
        <taxon>Hyellaceae</taxon>
        <taxon>Hyella</taxon>
    </lineage>
</organism>
<gene>
    <name evidence="23" type="ORF">H1P_880007</name>
</gene>
<dbReference type="InterPro" id="IPR013968">
    <property type="entry name" value="PKS_KR"/>
</dbReference>
<dbReference type="Gene3D" id="3.40.50.720">
    <property type="entry name" value="NAD(P)-binding Rossmann-like Domain"/>
    <property type="match status" value="1"/>
</dbReference>
<dbReference type="InterPro" id="IPR001227">
    <property type="entry name" value="Ac_transferase_dom_sf"/>
</dbReference>
<evidence type="ECO:0000313" key="23">
    <source>
        <dbReference type="EMBL" id="VEP18730.1"/>
    </source>
</evidence>
<dbReference type="InterPro" id="IPR020841">
    <property type="entry name" value="PKS_Beta-ketoAc_synthase_dom"/>
</dbReference>
<evidence type="ECO:0000259" key="22">
    <source>
        <dbReference type="PROSITE" id="PS52004"/>
    </source>
</evidence>
<evidence type="ECO:0000256" key="12">
    <source>
        <dbReference type="ARBA" id="ARBA00051971"/>
    </source>
</evidence>
<comment type="catalytic activity">
    <reaction evidence="13">
        <text>docosanoyl-[(phenol)carboxyphthiodiolenone synthase] + 2 (S)-methylmalonyl-CoA + 3 malonyl-CoA + 5 NADPH + 10 H(+) = C34-carboxyphthiodiolenone-[(phenol)carboxyphthiodiolenone synthase] + 5 CO2 + 5 NADP(+) + 5 CoA + 2 H2O</text>
        <dbReference type="Rhea" id="RHEA:57752"/>
        <dbReference type="Rhea" id="RHEA-COMP:14987"/>
        <dbReference type="Rhea" id="RHEA-COMP:14988"/>
        <dbReference type="ChEBI" id="CHEBI:15377"/>
        <dbReference type="ChEBI" id="CHEBI:15378"/>
        <dbReference type="ChEBI" id="CHEBI:16526"/>
        <dbReference type="ChEBI" id="CHEBI:57287"/>
        <dbReference type="ChEBI" id="CHEBI:57327"/>
        <dbReference type="ChEBI" id="CHEBI:57384"/>
        <dbReference type="ChEBI" id="CHEBI:57783"/>
        <dbReference type="ChEBI" id="CHEBI:58349"/>
        <dbReference type="ChEBI" id="CHEBI:142237"/>
        <dbReference type="ChEBI" id="CHEBI:142238"/>
        <dbReference type="EC" id="2.3.1.292"/>
    </reaction>
</comment>
<dbReference type="SMART" id="SM00822">
    <property type="entry name" value="PKS_KR"/>
    <property type="match status" value="1"/>
</dbReference>
<dbReference type="Pfam" id="PF21394">
    <property type="entry name" value="Beta-ketacyl_N"/>
    <property type="match status" value="1"/>
</dbReference>
<reference evidence="23 24" key="1">
    <citation type="submission" date="2019-01" db="EMBL/GenBank/DDBJ databases">
        <authorList>
            <person name="Brito A."/>
        </authorList>
    </citation>
    <scope>NUCLEOTIDE SEQUENCE [LARGE SCALE GENOMIC DNA]</scope>
    <source>
        <strain evidence="23">1</strain>
    </source>
</reference>
<name>A0A563W518_9CYAN</name>
<feature type="domain" description="Carrier" evidence="21">
    <location>
        <begin position="1829"/>
        <end position="1904"/>
    </location>
</feature>
<dbReference type="CDD" id="cd08953">
    <property type="entry name" value="KR_2_SDR_x"/>
    <property type="match status" value="1"/>
</dbReference>
<dbReference type="Pfam" id="PF00698">
    <property type="entry name" value="Acyl_transf_1"/>
    <property type="match status" value="1"/>
</dbReference>
<keyword evidence="5" id="KW-0808">Transferase</keyword>
<dbReference type="SUPFAM" id="SSF53901">
    <property type="entry name" value="Thiolase-like"/>
    <property type="match status" value="1"/>
</dbReference>
<dbReference type="Gene3D" id="3.40.50.150">
    <property type="entry name" value="Vaccinia Virus protein VP39"/>
    <property type="match status" value="1"/>
</dbReference>
<dbReference type="SUPFAM" id="SSF52151">
    <property type="entry name" value="FabD/lysophospholipase-like"/>
    <property type="match status" value="1"/>
</dbReference>
<evidence type="ECO:0000259" key="21">
    <source>
        <dbReference type="PROSITE" id="PS50075"/>
    </source>
</evidence>
<evidence type="ECO:0000256" key="13">
    <source>
        <dbReference type="ARBA" id="ARBA00052119"/>
    </source>
</evidence>
<evidence type="ECO:0000256" key="20">
    <source>
        <dbReference type="ARBA" id="ARBA00084020"/>
    </source>
</evidence>
<dbReference type="InterPro" id="IPR016035">
    <property type="entry name" value="Acyl_Trfase/lysoPLipase"/>
</dbReference>
<evidence type="ECO:0000256" key="9">
    <source>
        <dbReference type="ARBA" id="ARBA00023098"/>
    </source>
</evidence>
<dbReference type="SUPFAM" id="SSF47336">
    <property type="entry name" value="ACP-like"/>
    <property type="match status" value="1"/>
</dbReference>
<dbReference type="Pfam" id="PF22621">
    <property type="entry name" value="CurL-like_PKS_C"/>
    <property type="match status" value="1"/>
</dbReference>
<comment type="catalytic activity">
    <reaction evidence="12">
        <text>19-(4-hydroxyphenyl)nonadecanoyl-[(phenol)carboxyphthiodiolenone synthase] + 2 (S)-methylmalonyl-CoA + 3 malonyl-CoA + 5 NADPH + 10 H(+) = C37-(phenol)carboxyphthiodiolenone-[(phenol)carboxyphthiodiolenone synthase] + 5 CO2 + 5 NADP(+) + 5 CoA + 2 H2O</text>
        <dbReference type="Rhea" id="RHEA:57760"/>
        <dbReference type="Rhea" id="RHEA-COMP:14273"/>
        <dbReference type="Rhea" id="RHEA-COMP:14990"/>
        <dbReference type="ChEBI" id="CHEBI:15377"/>
        <dbReference type="ChEBI" id="CHEBI:15378"/>
        <dbReference type="ChEBI" id="CHEBI:16526"/>
        <dbReference type="ChEBI" id="CHEBI:57287"/>
        <dbReference type="ChEBI" id="CHEBI:57327"/>
        <dbReference type="ChEBI" id="CHEBI:57384"/>
        <dbReference type="ChEBI" id="CHEBI:57783"/>
        <dbReference type="ChEBI" id="CHEBI:58349"/>
        <dbReference type="ChEBI" id="CHEBI:133301"/>
        <dbReference type="ChEBI" id="CHEBI:142260"/>
        <dbReference type="EC" id="2.3.1.292"/>
    </reaction>
</comment>
<dbReference type="SMART" id="SM00827">
    <property type="entry name" value="PKS_AT"/>
    <property type="match status" value="1"/>
</dbReference>
<dbReference type="Pfam" id="PF08242">
    <property type="entry name" value="Methyltransf_12"/>
    <property type="match status" value="1"/>
</dbReference>
<dbReference type="InterPro" id="IPR016036">
    <property type="entry name" value="Malonyl_transacylase_ACP-bd"/>
</dbReference>
<evidence type="ECO:0000256" key="19">
    <source>
        <dbReference type="ARBA" id="ARBA00078169"/>
    </source>
</evidence>
<dbReference type="EC" id="2.3.1.292" evidence="16"/>
<evidence type="ECO:0000256" key="3">
    <source>
        <dbReference type="ARBA" id="ARBA00022450"/>
    </source>
</evidence>
<sequence length="1926" mass="213624">MQSQLTDLEVAVIGVSGRFPGSKNLEDFWENLVNGVELTSVFTDSASDKTIKAGAVLDDVELFDAEFFGYNPREAETMDPQHRMFLECAWEAIENAGYNSEAETRPIGVYAGVGMGTYLLYNLNPNKELMESRGFLSTLIGVDKDYLPTRVSYKLNLTGPSVSVGTACSSSLVAVHFACQSLLSGECDMSLAAGVAVKVPQSEVTLSPNEIAAADGHCRAFDAKASGTIGGNGIGVVVLKRLEDALDDRDHIYGVIKGSAINNDGAMKVGYTAPSESGQTRAIKAAQIMAEVEPETITYLEAHGTGTPLGDPIEVAAMTEAFRANNSKKGYCAIGSVKTNVGHLDAAAGITGFIKTVLSLDHQLLPPSINFESSNPQIDFANSPFYVNTELSEWKTNGIPRRAGVSSFGIGGTNAHVVLEEAPVVEPSSPSKTRQLLLLSAKTSSALEKATTNLLNHLKADPELNLADVAYTLKVGRQPFKHRRAVVCQNTEDAILALQDPKRVLTSSIESSDRNVVFMFTGQGAQYVNMARELYHSEPTFTEQVDLCCELLVPQLKLDLRQVIYPTEADTETATQQLQQTAITQPALFVIEYALAQLWMSWGVRPVAMIGHSIGEYVAATLSGVFFLEDALALVTARGQLMQQLPSGSMLSVALSEQEVRPYLGSELSVAVINGSDSCVISGATEAVEALQNQLLTLDVDCRLLHTSHAFHSPMMEPILAPFKERVAQVSLKSPQIPYLSNVTGSWITTQEATSAEYWLNHIKQTVRFEQGLQELFKKPTQVLLEVGPGRTLSKLAKQHKQKQPEQIVLTSIRHPKEQQSDIEFLLKTLGQLWLAGGQIDWSGFYAHEQRHRLPLPTYSFERQKYWIEAPKPAVKQSLTTASKLWSSLIKTGQSQANVSVSESEQQTYQKNQQWLDSLCAAYINLALRNLGAFGNSDKKYSLEELWEQCQIIPRYRPLLSQWLQKLLQQGNLQQHEKQFTNLASCSIETVNNLLKEVKLHWKNSLEIVNLVERCGNNLAAVLTGKKEPLEFFDGFLYNFSAAENTNRESPGYSHYSTIIRSLTEQVVGSLSAQTNLRIMEIGSGIGYATEELLPVLSSKQTNYTFADVGNSFFNEAKQKFGQYPFIECRAVDINRPFTEQGYFEGSFDLVVAVKSLHVAQDINTALENVRSLLAPGGILLVWEKTQQTFDIDMTWALLMNPSQEEKRSLDNLYLSQEQWQEALRTNGFVEIAAVSGTAALGQQLLMARTNTEAKRSIPSAFTKTLELKEARHVSQISSGKKSDIADWFYIPSWKRCLPLHLSQLEERKTQLGCCLVFVDECGLGALVLKRLEAEGGNVITVKIGEQFSRESKSTKGQTIYTINPRKRDDYDTLIEELIALDLLPKTIVHLWSLTPQNRAELALENLDRVQEQGFYSLLFLAQALEKQGVSDKLQIAAISNNLQSVTGEEELSPEKATLLGPIKTIPIEYPNISCCSIDIVLPQAESLQEYKLVEQLMIELTTQFSEQIIAYRGRHRWQQSYEPVQTKIEAEENVPSLHEGGVYLITGGLGGIGLVIAEHLARTVKAKLILSGRSEFPARDQWEQWLASHEQHDKVSEKIRQVKALEALGAEVLVVSADVSVLEQMQALVERAGERFGEIHGVIHAAGVAIPGKIKSRTLDIVESVLAAKIKGISVLETVFQDTQLDFLILFSSLSSISGGFAVDYVAANAFLDTYAHYHTVKDDNSFLIIAVNWDNWQQVGMAVQNEVPEELKPFYEEYQKNSISPEEGKELFDYILRYQLPQIIVSGRDLQAAIRQHRYAQEMEAGIGVSSSKQLYHRPDLSNSYVLPRNQVEQTLAEIWQKLLGIEKVGIYDNFFELRGDSLLATRVISKINQKFQIHLPASSLFEAPTVEKLALAIEKIIVEELEEITEEEAQKFVLERFLG</sequence>
<dbReference type="Gene3D" id="3.30.70.3290">
    <property type="match status" value="1"/>
</dbReference>
<dbReference type="SUPFAM" id="SSF53335">
    <property type="entry name" value="S-adenosyl-L-methionine-dependent methyltransferases"/>
    <property type="match status" value="1"/>
</dbReference>
<comment type="cofactor">
    <cofactor evidence="1">
        <name>NADP(+)</name>
        <dbReference type="ChEBI" id="CHEBI:58349"/>
    </cofactor>
</comment>
<dbReference type="PROSITE" id="PS50075">
    <property type="entry name" value="CARRIER"/>
    <property type="match status" value="1"/>
</dbReference>
<dbReference type="Pfam" id="PF02801">
    <property type="entry name" value="Ketoacyl-synt_C"/>
    <property type="match status" value="1"/>
</dbReference>
<keyword evidence="3" id="KW-0596">Phosphopantetheine</keyword>
<evidence type="ECO:0000256" key="7">
    <source>
        <dbReference type="ARBA" id="ARBA00022857"/>
    </source>
</evidence>
<dbReference type="EMBL" id="CAACVJ010000696">
    <property type="protein sequence ID" value="VEP18730.1"/>
    <property type="molecule type" value="Genomic_DNA"/>
</dbReference>
<evidence type="ECO:0000256" key="4">
    <source>
        <dbReference type="ARBA" id="ARBA00022553"/>
    </source>
</evidence>
<dbReference type="SUPFAM" id="SSF51735">
    <property type="entry name" value="NAD(P)-binding Rossmann-fold domains"/>
    <property type="match status" value="2"/>
</dbReference>
<dbReference type="InterPro" id="IPR029063">
    <property type="entry name" value="SAM-dependent_MTases_sf"/>
</dbReference>
<dbReference type="Gene3D" id="3.40.47.10">
    <property type="match status" value="1"/>
</dbReference>
<evidence type="ECO:0000256" key="5">
    <source>
        <dbReference type="ARBA" id="ARBA00022679"/>
    </source>
</evidence>
<evidence type="ECO:0000313" key="24">
    <source>
        <dbReference type="Proteomes" id="UP000320055"/>
    </source>
</evidence>
<dbReference type="InterPro" id="IPR036291">
    <property type="entry name" value="NAD(P)-bd_dom_sf"/>
</dbReference>
<dbReference type="SMART" id="SM00825">
    <property type="entry name" value="PKS_KS"/>
    <property type="match status" value="1"/>
</dbReference>
<dbReference type="PANTHER" id="PTHR43775">
    <property type="entry name" value="FATTY ACID SYNTHASE"/>
    <property type="match status" value="1"/>
</dbReference>
<keyword evidence="8" id="KW-0560">Oxidoreductase</keyword>
<dbReference type="CDD" id="cd02440">
    <property type="entry name" value="AdoMet_MTases"/>
    <property type="match status" value="1"/>
</dbReference>
<proteinExistence type="predicted"/>
<evidence type="ECO:0000256" key="11">
    <source>
        <dbReference type="ARBA" id="ARBA00050973"/>
    </source>
</evidence>
<dbReference type="InterPro" id="IPR014043">
    <property type="entry name" value="Acyl_transferase_dom"/>
</dbReference>
<dbReference type="InterPro" id="IPR057326">
    <property type="entry name" value="KR_dom"/>
</dbReference>
<dbReference type="FunFam" id="1.10.1200.10:FF:000005">
    <property type="entry name" value="Nonribosomal peptide synthetase 1"/>
    <property type="match status" value="1"/>
</dbReference>
<evidence type="ECO:0000256" key="1">
    <source>
        <dbReference type="ARBA" id="ARBA00001937"/>
    </source>
</evidence>
<dbReference type="Pfam" id="PF00109">
    <property type="entry name" value="ketoacyl-synt"/>
    <property type="match status" value="1"/>
</dbReference>
<dbReference type="Gene3D" id="1.10.1200.10">
    <property type="entry name" value="ACP-like"/>
    <property type="match status" value="1"/>
</dbReference>
<dbReference type="Pfam" id="PF00550">
    <property type="entry name" value="PP-binding"/>
    <property type="match status" value="1"/>
</dbReference>
<keyword evidence="10" id="KW-0511">Multifunctional enzyme</keyword>
<evidence type="ECO:0000256" key="10">
    <source>
        <dbReference type="ARBA" id="ARBA00023268"/>
    </source>
</evidence>